<sequence>HCDWLMLIENCGGGINVASCGGINVASCGGGVGVIVKSTKSAQVVSLMSTEWRMDKIYAKIGAMEESQRFQEKKDITHKFPGGFSSPECIWPVDHQIGTSTTHFDVPYSCFLTPPSSSEKVVISSSRLDSFEDLTKPNFELDDGDWELFPKRSPLFPEDRIIGRQCGKLHLDIISSLLALGCNSSCEKICSYMKPQDLYRFAHVSSIWRNFVQQHPQISRWRGYVRKCKETFIEREKENHGTPRYQNSTSNDNLRRLPFSQVNLNSHQREGQDQPNKVPATPVSQLCRSHSITPQIKNELRPCPKCTSPSTVSKSHKGHFHCRNQKCGVNFCPTCLRYTEQHVKSKICYGLSTAEKSEKDIIGRKKSRDRLRRL</sequence>
<gene>
    <name evidence="1" type="ORF">P5673_017573</name>
</gene>
<keyword evidence="2" id="KW-1185">Reference proteome</keyword>
<comment type="caution">
    <text evidence="1">The sequence shown here is derived from an EMBL/GenBank/DDBJ whole genome shotgun (WGS) entry which is preliminary data.</text>
</comment>
<dbReference type="GO" id="GO:0007088">
    <property type="term" value="P:regulation of mitotic nuclear division"/>
    <property type="evidence" value="ECO:0007669"/>
    <property type="project" value="InterPro"/>
</dbReference>
<reference evidence="1" key="2">
    <citation type="journal article" date="2023" name="Science">
        <title>Genomic signatures of disease resistance in endangered staghorn corals.</title>
        <authorList>
            <person name="Vollmer S.V."/>
            <person name="Selwyn J.D."/>
            <person name="Despard B.A."/>
            <person name="Roesel C.L."/>
        </authorList>
    </citation>
    <scope>NUCLEOTIDE SEQUENCE</scope>
    <source>
        <strain evidence="1">K2</strain>
    </source>
</reference>
<feature type="non-terminal residue" evidence="1">
    <location>
        <position position="374"/>
    </location>
</feature>
<dbReference type="SUPFAM" id="SSF81383">
    <property type="entry name" value="F-box domain"/>
    <property type="match status" value="1"/>
</dbReference>
<evidence type="ECO:0000313" key="1">
    <source>
        <dbReference type="EMBL" id="KAK2559989.1"/>
    </source>
</evidence>
<dbReference type="Proteomes" id="UP001249851">
    <property type="component" value="Unassembled WGS sequence"/>
</dbReference>
<dbReference type="PANTHER" id="PTHR15493:SF9">
    <property type="entry name" value="GH14043P"/>
    <property type="match status" value="1"/>
</dbReference>
<dbReference type="GO" id="GO:0045835">
    <property type="term" value="P:negative regulation of meiotic nuclear division"/>
    <property type="evidence" value="ECO:0007669"/>
    <property type="project" value="InterPro"/>
</dbReference>
<evidence type="ECO:0000313" key="2">
    <source>
        <dbReference type="Proteomes" id="UP001249851"/>
    </source>
</evidence>
<dbReference type="EMBL" id="JARQWQ010000038">
    <property type="protein sequence ID" value="KAK2559989.1"/>
    <property type="molecule type" value="Genomic_DNA"/>
</dbReference>
<evidence type="ECO:0008006" key="3">
    <source>
        <dbReference type="Google" id="ProtNLM"/>
    </source>
</evidence>
<dbReference type="Gene3D" id="2.20.25.20">
    <property type="match status" value="1"/>
</dbReference>
<dbReference type="InterPro" id="IPR036047">
    <property type="entry name" value="F-box-like_dom_sf"/>
</dbReference>
<dbReference type="InterPro" id="IPR047147">
    <property type="entry name" value="FBX5_43"/>
</dbReference>
<accession>A0AAD9QF23</accession>
<organism evidence="1 2">
    <name type="scientific">Acropora cervicornis</name>
    <name type="common">Staghorn coral</name>
    <dbReference type="NCBI Taxonomy" id="6130"/>
    <lineage>
        <taxon>Eukaryota</taxon>
        <taxon>Metazoa</taxon>
        <taxon>Cnidaria</taxon>
        <taxon>Anthozoa</taxon>
        <taxon>Hexacorallia</taxon>
        <taxon>Scleractinia</taxon>
        <taxon>Astrocoeniina</taxon>
        <taxon>Acroporidae</taxon>
        <taxon>Acropora</taxon>
    </lineage>
</organism>
<dbReference type="PANTHER" id="PTHR15493">
    <property type="entry name" value="F-BOX ONLY PROTEIN 5 AND 43"/>
    <property type="match status" value="1"/>
</dbReference>
<dbReference type="AlphaFoldDB" id="A0AAD9QF23"/>
<name>A0AAD9QF23_ACRCE</name>
<proteinExistence type="predicted"/>
<reference evidence="1" key="1">
    <citation type="journal article" date="2023" name="G3 (Bethesda)">
        <title>Whole genome assembly and annotation of the endangered Caribbean coral Acropora cervicornis.</title>
        <authorList>
            <person name="Selwyn J.D."/>
            <person name="Vollmer S.V."/>
        </authorList>
    </citation>
    <scope>NUCLEOTIDE SEQUENCE</scope>
    <source>
        <strain evidence="1">K2</strain>
    </source>
</reference>
<protein>
    <recommendedName>
        <fullName evidence="3">ZBR-type domain-containing protein</fullName>
    </recommendedName>
</protein>
<dbReference type="CDD" id="cd22086">
    <property type="entry name" value="F-box_EMI"/>
    <property type="match status" value="1"/>
</dbReference>